<dbReference type="RefSeq" id="WP_192533675.1">
    <property type="nucleotide sequence ID" value="NZ_JACZHT010000002.1"/>
</dbReference>
<dbReference type="SUPFAM" id="SSF51905">
    <property type="entry name" value="FAD/NAD(P)-binding domain"/>
    <property type="match status" value="1"/>
</dbReference>
<protein>
    <submittedName>
        <fullName evidence="2">FAD-dependent oxidoreductase</fullName>
    </submittedName>
</protein>
<dbReference type="AlphaFoldDB" id="A0A8J6YMM4"/>
<dbReference type="Proteomes" id="UP000631034">
    <property type="component" value="Unassembled WGS sequence"/>
</dbReference>
<dbReference type="PANTHER" id="PTHR42923">
    <property type="entry name" value="PROTOPORPHYRINOGEN OXIDASE"/>
    <property type="match status" value="1"/>
</dbReference>
<dbReference type="InterPro" id="IPR050464">
    <property type="entry name" value="Zeta_carotene_desat/Oxidored"/>
</dbReference>
<feature type="domain" description="Amine oxidase" evidence="1">
    <location>
        <begin position="10"/>
        <end position="425"/>
    </location>
</feature>
<dbReference type="NCBIfam" id="TIGR03467">
    <property type="entry name" value="HpnE"/>
    <property type="match status" value="1"/>
</dbReference>
<proteinExistence type="predicted"/>
<dbReference type="PRINTS" id="PR00368">
    <property type="entry name" value="FADPNR"/>
</dbReference>
<accession>A0A8J6YMM4</accession>
<name>A0A8J6YMM4_9PROT</name>
<dbReference type="GO" id="GO:0016491">
    <property type="term" value="F:oxidoreductase activity"/>
    <property type="evidence" value="ECO:0007669"/>
    <property type="project" value="InterPro"/>
</dbReference>
<reference evidence="2" key="1">
    <citation type="submission" date="2020-10" db="EMBL/GenBank/DDBJ databases">
        <title>Genome sequence of the unusual species of purple photosynthetic bacteria, Phaeovibrio sulfidiphilus DSM 23193, type strain.</title>
        <authorList>
            <person name="Kyndt J.A."/>
            <person name="Meyer T.E."/>
        </authorList>
    </citation>
    <scope>NUCLEOTIDE SEQUENCE</scope>
    <source>
        <strain evidence="2">DSM 23193</strain>
    </source>
</reference>
<gene>
    <name evidence="2" type="ORF">IHV25_03330</name>
</gene>
<evidence type="ECO:0000313" key="3">
    <source>
        <dbReference type="Proteomes" id="UP000631034"/>
    </source>
</evidence>
<dbReference type="PANTHER" id="PTHR42923:SF47">
    <property type="entry name" value="BLR3003 PROTEIN"/>
    <property type="match status" value="1"/>
</dbReference>
<keyword evidence="3" id="KW-1185">Reference proteome</keyword>
<evidence type="ECO:0000313" key="2">
    <source>
        <dbReference type="EMBL" id="MBE1236684.1"/>
    </source>
</evidence>
<dbReference type="InterPro" id="IPR036188">
    <property type="entry name" value="FAD/NAD-bd_sf"/>
</dbReference>
<comment type="caution">
    <text evidence="2">The sequence shown here is derived from an EMBL/GenBank/DDBJ whole genome shotgun (WGS) entry which is preliminary data.</text>
</comment>
<dbReference type="InterPro" id="IPR002937">
    <property type="entry name" value="Amino_oxidase"/>
</dbReference>
<dbReference type="Pfam" id="PF01593">
    <property type="entry name" value="Amino_oxidase"/>
    <property type="match status" value="1"/>
</dbReference>
<organism evidence="2 3">
    <name type="scientific">Phaeovibrio sulfidiphilus</name>
    <dbReference type="NCBI Taxonomy" id="1220600"/>
    <lineage>
        <taxon>Bacteria</taxon>
        <taxon>Pseudomonadati</taxon>
        <taxon>Pseudomonadota</taxon>
        <taxon>Alphaproteobacteria</taxon>
        <taxon>Rhodospirillales</taxon>
        <taxon>Rhodospirillaceae</taxon>
        <taxon>Phaeovibrio</taxon>
    </lineage>
</organism>
<evidence type="ECO:0000259" key="1">
    <source>
        <dbReference type="Pfam" id="PF01593"/>
    </source>
</evidence>
<sequence>MKVHVIGAGLAGLTSAIRLTEAGVKVALYEAAPQAGGRVRSFFDDSLGCVVDNGTHLLLSGNDRTLAYLDTVGARDELTSPQHARLDFIDLDSHERWSLVPDRGRIPFWITRAKRRVPGTSLSDYLPVLRLATAKAEDTVTDFLKPGTLLYRRLWDPLCVSVLNTAPEEASAQALWPVITATLGRGERYCRPLLARRGLSAAFVDPALAWLRSRNVPIRLGTRLDDLETSGNRVSGLLFANADHIVPVSEKDRVILAMPSHALKQLLPRTPLPDRYNVIANVHYRLPDTHPVTHNGDFPMSLLRNPADWMFVNGQLVSLTISNAGFLNNEPADALAARLWTGTAQALELQGLAPAGSLTALPCPPFRVIRERRATMAQTPGQMALRQGPRTLHPNVFLAGDWTDTGLPSTIEGAVRSGETAAALVQKILGANGTAAAPAGIGR</sequence>
<dbReference type="InterPro" id="IPR017830">
    <property type="entry name" value="SQase_HpnE"/>
</dbReference>
<dbReference type="Gene3D" id="3.50.50.60">
    <property type="entry name" value="FAD/NAD(P)-binding domain"/>
    <property type="match status" value="1"/>
</dbReference>
<dbReference type="EMBL" id="JACZHT010000002">
    <property type="protein sequence ID" value="MBE1236684.1"/>
    <property type="molecule type" value="Genomic_DNA"/>
</dbReference>